<evidence type="ECO:0000313" key="3">
    <source>
        <dbReference type="EMBL" id="NSJ47844.1"/>
    </source>
</evidence>
<dbReference type="Gene3D" id="3.10.180.10">
    <property type="entry name" value="2,3-Dihydroxybiphenyl 1,2-Dioxygenase, domain 1"/>
    <property type="match status" value="1"/>
</dbReference>
<dbReference type="PANTHER" id="PTHR36437">
    <property type="entry name" value="GLYOXALASE/BLEOMYCIN RESISTANCE PROTEIN/DIOXYGENASE"/>
    <property type="match status" value="1"/>
</dbReference>
<proteinExistence type="predicted"/>
<reference evidence="3" key="2">
    <citation type="submission" date="2020-02" db="EMBL/GenBank/DDBJ databases">
        <authorList>
            <person name="Littmann E."/>
            <person name="Sorbara M."/>
        </authorList>
    </citation>
    <scope>NUCLEOTIDE SEQUENCE</scope>
    <source>
        <strain evidence="3">MSK.1.17</strain>
    </source>
</reference>
<keyword evidence="4" id="KW-1185">Reference proteome</keyword>
<name>A0AAW5C4L0_9FIRM</name>
<dbReference type="PANTHER" id="PTHR36437:SF2">
    <property type="entry name" value="GLYOXALASE_BLEOMYCIN RESISTANCE PROTEIN_DIOXYGENASE"/>
    <property type="match status" value="1"/>
</dbReference>
<organism evidence="2 5">
    <name type="scientific">Enterocloster aldenensis</name>
    <dbReference type="NCBI Taxonomy" id="358742"/>
    <lineage>
        <taxon>Bacteria</taxon>
        <taxon>Bacillati</taxon>
        <taxon>Bacillota</taxon>
        <taxon>Clostridia</taxon>
        <taxon>Lachnospirales</taxon>
        <taxon>Lachnospiraceae</taxon>
        <taxon>Enterocloster</taxon>
    </lineage>
</organism>
<dbReference type="Pfam" id="PF00903">
    <property type="entry name" value="Glyoxalase"/>
    <property type="match status" value="1"/>
</dbReference>
<reference evidence="3 4" key="1">
    <citation type="journal article" date="2020" name="Cell Host Microbe">
        <title>Functional and Genomic Variation between Human-Derived Isolates of Lachnospiraceae Reveals Inter- and Intra-Species Diversity.</title>
        <authorList>
            <person name="Sorbara M.T."/>
            <person name="Littmann E.R."/>
            <person name="Fontana E."/>
            <person name="Moody T.U."/>
            <person name="Kohout C.E."/>
            <person name="Gjonbalaj M."/>
            <person name="Eaton V."/>
            <person name="Seok R."/>
            <person name="Leiner I.M."/>
            <person name="Pamer E.G."/>
        </authorList>
    </citation>
    <scope>NUCLEOTIDE SEQUENCE [LARGE SCALE GENOMIC DNA]</scope>
    <source>
        <strain evidence="3 4">MSK.1.17</strain>
    </source>
</reference>
<feature type="domain" description="VOC" evidence="1">
    <location>
        <begin position="4"/>
        <end position="125"/>
    </location>
</feature>
<dbReference type="Proteomes" id="UP000669239">
    <property type="component" value="Unassembled WGS sequence"/>
</dbReference>
<dbReference type="SUPFAM" id="SSF54593">
    <property type="entry name" value="Glyoxalase/Bleomycin resistance protein/Dihydroxybiphenyl dioxygenase"/>
    <property type="match status" value="1"/>
</dbReference>
<reference evidence="2" key="3">
    <citation type="submission" date="2022-01" db="EMBL/GenBank/DDBJ databases">
        <title>Collection of gut derived symbiotic bacterial strains cultured from healthy donors.</title>
        <authorList>
            <person name="Lin H."/>
            <person name="Kohout C."/>
            <person name="Waligurski E."/>
            <person name="Pamer E.G."/>
        </authorList>
    </citation>
    <scope>NUCLEOTIDE SEQUENCE</scope>
    <source>
        <strain evidence="2">DFI.6.55</strain>
    </source>
</reference>
<evidence type="ECO:0000259" key="1">
    <source>
        <dbReference type="PROSITE" id="PS51819"/>
    </source>
</evidence>
<gene>
    <name evidence="3" type="ORF">G5B36_03925</name>
    <name evidence="2" type="ORF">L0N08_18655</name>
</gene>
<evidence type="ECO:0000313" key="2">
    <source>
        <dbReference type="EMBL" id="MCG4747451.1"/>
    </source>
</evidence>
<dbReference type="EMBL" id="JAAITT010000004">
    <property type="protein sequence ID" value="NSJ47844.1"/>
    <property type="molecule type" value="Genomic_DNA"/>
</dbReference>
<dbReference type="AlphaFoldDB" id="A0AAW5C4L0"/>
<dbReference type="InterPro" id="IPR004360">
    <property type="entry name" value="Glyas_Fos-R_dOase_dom"/>
</dbReference>
<dbReference type="EMBL" id="JAKNGE010000024">
    <property type="protein sequence ID" value="MCG4747451.1"/>
    <property type="molecule type" value="Genomic_DNA"/>
</dbReference>
<dbReference type="Proteomes" id="UP001299608">
    <property type="component" value="Unassembled WGS sequence"/>
</dbReference>
<evidence type="ECO:0000313" key="4">
    <source>
        <dbReference type="Proteomes" id="UP000669239"/>
    </source>
</evidence>
<evidence type="ECO:0000313" key="5">
    <source>
        <dbReference type="Proteomes" id="UP001299608"/>
    </source>
</evidence>
<dbReference type="RefSeq" id="WP_165641259.1">
    <property type="nucleotide sequence ID" value="NZ_JAAITT010000004.1"/>
</dbReference>
<comment type="caution">
    <text evidence="2">The sequence shown here is derived from an EMBL/GenBank/DDBJ whole genome shotgun (WGS) entry which is preliminary data.</text>
</comment>
<dbReference type="PROSITE" id="PS51819">
    <property type="entry name" value="VOC"/>
    <property type="match status" value="1"/>
</dbReference>
<sequence length="136" mass="15582">MINAISKVTLYVNNQEEAKAFWTERVGFEVRSEEQMGPDMKWIEVGPAQGDTTVFVLYDKKMMEAQNPKVNVGHPSVMMSTDNIEEAYKELLEKGVSVGEIKRMPYGNMFQFEDMDGNQFLLREDTMSGWRVGKIS</sequence>
<dbReference type="CDD" id="cd07263">
    <property type="entry name" value="VOC_like"/>
    <property type="match status" value="1"/>
</dbReference>
<protein>
    <submittedName>
        <fullName evidence="2">VOC family protein</fullName>
    </submittedName>
</protein>
<dbReference type="InterPro" id="IPR037523">
    <property type="entry name" value="VOC_core"/>
</dbReference>
<dbReference type="InterPro" id="IPR029068">
    <property type="entry name" value="Glyas_Bleomycin-R_OHBP_Dase"/>
</dbReference>
<accession>A0AAW5C4L0</accession>